<reference evidence="2" key="1">
    <citation type="journal article" date="2019" name="Sci. Rep.">
        <title>Draft genome of Tanacetum cinerariifolium, the natural source of mosquito coil.</title>
        <authorList>
            <person name="Yamashiro T."/>
            <person name="Shiraishi A."/>
            <person name="Satake H."/>
            <person name="Nakayama K."/>
        </authorList>
    </citation>
    <scope>NUCLEOTIDE SEQUENCE</scope>
</reference>
<dbReference type="PANTHER" id="PTHR11439">
    <property type="entry name" value="GAG-POL-RELATED RETROTRANSPOSON"/>
    <property type="match status" value="1"/>
</dbReference>
<feature type="domain" description="Reverse transcriptase Ty1/copia-type" evidence="1">
    <location>
        <begin position="185"/>
        <end position="346"/>
    </location>
</feature>
<dbReference type="PANTHER" id="PTHR11439:SF495">
    <property type="entry name" value="REVERSE TRANSCRIPTASE, RNA-DEPENDENT DNA POLYMERASE-RELATED"/>
    <property type="match status" value="1"/>
</dbReference>
<organism evidence="2">
    <name type="scientific">Tanacetum cinerariifolium</name>
    <name type="common">Dalmatian daisy</name>
    <name type="synonym">Chrysanthemum cinerariifolium</name>
    <dbReference type="NCBI Taxonomy" id="118510"/>
    <lineage>
        <taxon>Eukaryota</taxon>
        <taxon>Viridiplantae</taxon>
        <taxon>Streptophyta</taxon>
        <taxon>Embryophyta</taxon>
        <taxon>Tracheophyta</taxon>
        <taxon>Spermatophyta</taxon>
        <taxon>Magnoliopsida</taxon>
        <taxon>eudicotyledons</taxon>
        <taxon>Gunneridae</taxon>
        <taxon>Pentapetalae</taxon>
        <taxon>asterids</taxon>
        <taxon>campanulids</taxon>
        <taxon>Asterales</taxon>
        <taxon>Asteraceae</taxon>
        <taxon>Asteroideae</taxon>
        <taxon>Anthemideae</taxon>
        <taxon>Anthemidinae</taxon>
        <taxon>Tanacetum</taxon>
    </lineage>
</organism>
<dbReference type="InterPro" id="IPR013103">
    <property type="entry name" value="RVT_2"/>
</dbReference>
<sequence>MDQDSVHMMDTTKVPMLKPGVETIIAPATSKEKAQKRLKLKARSTLLMGILNEYQLKFNLILDAKSLLRDIEKKFGGNAATKKTQRNLLKQQYENFTAYSSEVAKDSRQESECKDQEKKDNVNITNNVNAVGTNRVNAVGANTNNKLPFDPEMPALEDISTFNLSSDLEDADEEADMNNMDKTIQMDVKSVFLYGKIEEEVYVCQPLGFENPDFLDKVFKAEKALHGLHQAPKAWYETLSTYLLDNGFHRGKIDKTLFIRRHKDDILLVQVYVYDIIFGSTKKELCNAFEKIMHEKFQMSSIGELTFFLGLQVKQKHDGKFISQDKFIAKILKKYGFSEVKNARTQMKTQKPLLKDEEVCACARYQVNPKVSHLHALKRIFRYLKGQPKFGLWYPKDSSFDLVAYIDSDYAGASLDRKSTTEGCQFLRCRLISWQCKKQTVVQIPQQKLNMWLLQVDVDNYSGFKINCLIMVLLVIFKTAELMLLVILNTVRHKVTTANAASMTYYYQLKVNDPTESEGFKKIVDFLNENPIKYALTVNPTVYTSCIEQFRATVKAKTVNGEGQLQALVDGKKVLITESTIRRDLQLEDVEEDTEGVDYLLNAVIFEQLALIGAKTTAWNEFSSTMAYVIICLSTNQKFNFSKYIFESMVKNLDNVNKFLMYPRKPKRMDTELPQTSVPTSVADEAVNKEMNDSLERAATTATSLDAEQDRAEYDLPEALLHNTTIQDTRERPLKVSFVK</sequence>
<comment type="caution">
    <text evidence="2">The sequence shown here is derived from an EMBL/GenBank/DDBJ whole genome shotgun (WGS) entry which is preliminary data.</text>
</comment>
<dbReference type="EMBL" id="BKCJ010000471">
    <property type="protein sequence ID" value="GEU33500.1"/>
    <property type="molecule type" value="Genomic_DNA"/>
</dbReference>
<gene>
    <name evidence="2" type="ORF">Tci_005478</name>
</gene>
<accession>A0A6L2J9X1</accession>
<dbReference type="AlphaFoldDB" id="A0A6L2J9X1"/>
<dbReference type="Pfam" id="PF07727">
    <property type="entry name" value="RVT_2"/>
    <property type="match status" value="1"/>
</dbReference>
<name>A0A6L2J9X1_TANCI</name>
<evidence type="ECO:0000259" key="1">
    <source>
        <dbReference type="Pfam" id="PF07727"/>
    </source>
</evidence>
<protein>
    <submittedName>
        <fullName evidence="2">Putative ribonuclease H-like domain-containing protein</fullName>
    </submittedName>
</protein>
<evidence type="ECO:0000313" key="2">
    <source>
        <dbReference type="EMBL" id="GEU33500.1"/>
    </source>
</evidence>
<proteinExistence type="predicted"/>